<dbReference type="KEGG" id="cvn:111103918"/>
<evidence type="ECO:0000313" key="2">
    <source>
        <dbReference type="RefSeq" id="XP_022293248.1"/>
    </source>
</evidence>
<organism evidence="1 2">
    <name type="scientific">Crassostrea virginica</name>
    <name type="common">Eastern oyster</name>
    <dbReference type="NCBI Taxonomy" id="6565"/>
    <lineage>
        <taxon>Eukaryota</taxon>
        <taxon>Metazoa</taxon>
        <taxon>Spiralia</taxon>
        <taxon>Lophotrochozoa</taxon>
        <taxon>Mollusca</taxon>
        <taxon>Bivalvia</taxon>
        <taxon>Autobranchia</taxon>
        <taxon>Pteriomorphia</taxon>
        <taxon>Ostreida</taxon>
        <taxon>Ostreoidea</taxon>
        <taxon>Ostreidae</taxon>
        <taxon>Crassostrea</taxon>
    </lineage>
</organism>
<name>A0A8B8ARI6_CRAVI</name>
<reference evidence="2" key="1">
    <citation type="submission" date="2025-08" db="UniProtKB">
        <authorList>
            <consortium name="RefSeq"/>
        </authorList>
    </citation>
    <scope>IDENTIFICATION</scope>
    <source>
        <tissue evidence="2">Whole sample</tissue>
    </source>
</reference>
<proteinExistence type="predicted"/>
<dbReference type="RefSeq" id="XP_022293248.1">
    <property type="nucleotide sequence ID" value="XM_022437540.1"/>
</dbReference>
<protein>
    <submittedName>
        <fullName evidence="2">Uncharacterized protein LOC111103918</fullName>
    </submittedName>
</protein>
<accession>A0A8B8ARI6</accession>
<dbReference type="OrthoDB" id="6110892at2759"/>
<sequence length="376" mass="42134">MHSDILGENLEAFVDLDTCNAKVAVGIEKYHWTDKLLGFTFGDVRRVSLMGVVNLDYTITDLETSFGISLNLSICFESHGACEKVIQVFNEHKLHKPLCNWTADFVIKDFSLDDWMETNGYPVLAALPVYAASQLLHDLDIIQYLGETSCNRKSIPFYPSNLGWNNGCDQYVSLGGVPSGTTCHLYDFCTGVRCCSDLPLLGRSINTWLILDHCNYKLSVGFEKFSINVSLHDYDLGSQKKVIVNGVFRIQYSVEDLSTEQKYLVNLDIQICLEPNKPCVVDVPVFKNTKLPKKPCEWTTGFLNEVFSFDAWKQTRGITTTGLSDNFRAELLQELGLSHFVFEDDKRCSGNNRLIWELCTAGTMSAMGASPPPSPP</sequence>
<dbReference type="AlphaFoldDB" id="A0A8B8ARI6"/>
<evidence type="ECO:0000313" key="1">
    <source>
        <dbReference type="Proteomes" id="UP000694844"/>
    </source>
</evidence>
<dbReference type="GeneID" id="111103918"/>
<dbReference type="Proteomes" id="UP000694844">
    <property type="component" value="Chromosome 7"/>
</dbReference>
<gene>
    <name evidence="2" type="primary">LOC111103918</name>
</gene>
<keyword evidence="1" id="KW-1185">Reference proteome</keyword>